<gene>
    <name evidence="2" type="ORF">GUJ93_ZPchr0001g32772</name>
</gene>
<dbReference type="Proteomes" id="UP000729402">
    <property type="component" value="Unassembled WGS sequence"/>
</dbReference>
<reference evidence="2" key="1">
    <citation type="journal article" date="2021" name="bioRxiv">
        <title>Whole Genome Assembly and Annotation of Northern Wild Rice, Zizania palustris L., Supports a Whole Genome Duplication in the Zizania Genus.</title>
        <authorList>
            <person name="Haas M."/>
            <person name="Kono T."/>
            <person name="Macchietto M."/>
            <person name="Millas R."/>
            <person name="McGilp L."/>
            <person name="Shao M."/>
            <person name="Duquette J."/>
            <person name="Hirsch C.N."/>
            <person name="Kimball J."/>
        </authorList>
    </citation>
    <scope>NUCLEOTIDE SEQUENCE</scope>
    <source>
        <tissue evidence="2">Fresh leaf tissue</tissue>
    </source>
</reference>
<dbReference type="AlphaFoldDB" id="A0A8J5RXZ3"/>
<reference evidence="2" key="2">
    <citation type="submission" date="2021-02" db="EMBL/GenBank/DDBJ databases">
        <authorList>
            <person name="Kimball J.A."/>
            <person name="Haas M.W."/>
            <person name="Macchietto M."/>
            <person name="Kono T."/>
            <person name="Duquette J."/>
            <person name="Shao M."/>
        </authorList>
    </citation>
    <scope>NUCLEOTIDE SEQUENCE</scope>
    <source>
        <tissue evidence="2">Fresh leaf tissue</tissue>
    </source>
</reference>
<protein>
    <submittedName>
        <fullName evidence="2">Uncharacterized protein</fullName>
    </submittedName>
</protein>
<sequence>MDAAAGEPRKKKKKAAAAARKRREGDARGAGRGRGRGLSPAAPPSDAGGRGAALAECATACCVLCACLPVAALCCVVRAPLRAARRCCRWTRRKPPRRLAPGGSSSFSDAEIGDFRQGRSIRAMADEELRPRGRSPRRSRQSPPPALASSP</sequence>
<feature type="compositionally biased region" description="Pro residues" evidence="1">
    <location>
        <begin position="142"/>
        <end position="151"/>
    </location>
</feature>
<feature type="region of interest" description="Disordered" evidence="1">
    <location>
        <begin position="92"/>
        <end position="151"/>
    </location>
</feature>
<evidence type="ECO:0000313" key="2">
    <source>
        <dbReference type="EMBL" id="KAG8055784.1"/>
    </source>
</evidence>
<evidence type="ECO:0000313" key="3">
    <source>
        <dbReference type="Proteomes" id="UP000729402"/>
    </source>
</evidence>
<accession>A0A8J5RXZ3</accession>
<dbReference type="EMBL" id="JAAALK010000288">
    <property type="protein sequence ID" value="KAG8055784.1"/>
    <property type="molecule type" value="Genomic_DNA"/>
</dbReference>
<evidence type="ECO:0000256" key="1">
    <source>
        <dbReference type="SAM" id="MobiDB-lite"/>
    </source>
</evidence>
<dbReference type="OrthoDB" id="696895at2759"/>
<proteinExistence type="predicted"/>
<feature type="compositionally biased region" description="Basic residues" evidence="1">
    <location>
        <begin position="9"/>
        <end position="22"/>
    </location>
</feature>
<feature type="region of interest" description="Disordered" evidence="1">
    <location>
        <begin position="1"/>
        <end position="51"/>
    </location>
</feature>
<comment type="caution">
    <text evidence="2">The sequence shown here is derived from an EMBL/GenBank/DDBJ whole genome shotgun (WGS) entry which is preliminary data.</text>
</comment>
<name>A0A8J5RXZ3_ZIZPA</name>
<organism evidence="2 3">
    <name type="scientific">Zizania palustris</name>
    <name type="common">Northern wild rice</name>
    <dbReference type="NCBI Taxonomy" id="103762"/>
    <lineage>
        <taxon>Eukaryota</taxon>
        <taxon>Viridiplantae</taxon>
        <taxon>Streptophyta</taxon>
        <taxon>Embryophyta</taxon>
        <taxon>Tracheophyta</taxon>
        <taxon>Spermatophyta</taxon>
        <taxon>Magnoliopsida</taxon>
        <taxon>Liliopsida</taxon>
        <taxon>Poales</taxon>
        <taxon>Poaceae</taxon>
        <taxon>BOP clade</taxon>
        <taxon>Oryzoideae</taxon>
        <taxon>Oryzeae</taxon>
        <taxon>Zizaniinae</taxon>
        <taxon>Zizania</taxon>
    </lineage>
</organism>
<keyword evidence="3" id="KW-1185">Reference proteome</keyword>